<name>A0A656HIE2_THINJ</name>
<dbReference type="InterPro" id="IPR016087">
    <property type="entry name" value="Chalcone_isomerase"/>
</dbReference>
<sequence precursor="true">MRTLLKFWLALLCLLPFAVLADGNANNFPAQQTFAGQALTLNGKGIRTKLMFNLYTAGLYLQGKSTDAAAILVADQPMAMRLEITSGMITSDKMEEAVREGFKKSTSDPHIQPRIEQLIAVFKAEIKERDVYDFVYNPSSTIIIKNGKQTATIAGADFKQAFLGIWLGDNPVQASLKKALLGQ</sequence>
<organism evidence="3 4">
    <name type="scientific">Thiothrix nivea (strain ATCC 35100 / DSM 5205 / JP2)</name>
    <dbReference type="NCBI Taxonomy" id="870187"/>
    <lineage>
        <taxon>Bacteria</taxon>
        <taxon>Pseudomonadati</taxon>
        <taxon>Pseudomonadota</taxon>
        <taxon>Gammaproteobacteria</taxon>
        <taxon>Thiotrichales</taxon>
        <taxon>Thiotrichaceae</taxon>
        <taxon>Thiothrix</taxon>
    </lineage>
</organism>
<protein>
    <recommendedName>
        <fullName evidence="2">Chalcone isomerase domain-containing protein</fullName>
    </recommendedName>
</protein>
<dbReference type="GO" id="GO:0016872">
    <property type="term" value="F:intramolecular lyase activity"/>
    <property type="evidence" value="ECO:0007669"/>
    <property type="project" value="InterPro"/>
</dbReference>
<evidence type="ECO:0000259" key="2">
    <source>
        <dbReference type="Pfam" id="PF16036"/>
    </source>
</evidence>
<evidence type="ECO:0000313" key="3">
    <source>
        <dbReference type="EMBL" id="EIJ34989.1"/>
    </source>
</evidence>
<dbReference type="InterPro" id="IPR036298">
    <property type="entry name" value="Chalcone_isomerase_sf"/>
</dbReference>
<feature type="chain" id="PRO_5024916142" description="Chalcone isomerase domain-containing protein" evidence="1">
    <location>
        <begin position="22"/>
        <end position="183"/>
    </location>
</feature>
<dbReference type="AlphaFoldDB" id="A0A656HIE2"/>
<dbReference type="EMBL" id="JH651384">
    <property type="protein sequence ID" value="EIJ34989.1"/>
    <property type="molecule type" value="Genomic_DNA"/>
</dbReference>
<keyword evidence="4" id="KW-1185">Reference proteome</keyword>
<dbReference type="SUPFAM" id="SSF54626">
    <property type="entry name" value="Chalcone isomerase"/>
    <property type="match status" value="1"/>
</dbReference>
<evidence type="ECO:0000256" key="1">
    <source>
        <dbReference type="SAM" id="SignalP"/>
    </source>
</evidence>
<evidence type="ECO:0000313" key="4">
    <source>
        <dbReference type="Proteomes" id="UP000005317"/>
    </source>
</evidence>
<feature type="domain" description="Chalcone isomerase" evidence="2">
    <location>
        <begin position="27"/>
        <end position="182"/>
    </location>
</feature>
<gene>
    <name evidence="3" type="ORF">Thini_2443</name>
</gene>
<accession>A0A656HIE2</accession>
<dbReference type="Gene3D" id="3.50.70.10">
    <property type="match status" value="1"/>
</dbReference>
<dbReference type="Proteomes" id="UP000005317">
    <property type="component" value="Unassembled WGS sequence"/>
</dbReference>
<feature type="signal peptide" evidence="1">
    <location>
        <begin position="1"/>
        <end position="21"/>
    </location>
</feature>
<dbReference type="Pfam" id="PF16036">
    <property type="entry name" value="Chalcone_3"/>
    <property type="match status" value="1"/>
</dbReference>
<dbReference type="RefSeq" id="WP_002708903.1">
    <property type="nucleotide sequence ID" value="NZ_JH651384.1"/>
</dbReference>
<dbReference type="OrthoDB" id="270742at2"/>
<keyword evidence="1" id="KW-0732">Signal</keyword>
<proteinExistence type="predicted"/>
<dbReference type="InterPro" id="IPR016088">
    <property type="entry name" value="Chalcone_isomerase_3-sand"/>
</dbReference>
<reference evidence="4" key="1">
    <citation type="journal article" date="2011" name="Stand. Genomic Sci.">
        <title>Genome sequence of the filamentous, gliding Thiothrix nivea neotype strain (JP2(T)).</title>
        <authorList>
            <person name="Lapidus A."/>
            <person name="Nolan M."/>
            <person name="Lucas S."/>
            <person name="Glavina Del Rio T."/>
            <person name="Tice H."/>
            <person name="Cheng J.F."/>
            <person name="Tapia R."/>
            <person name="Han C."/>
            <person name="Goodwin L."/>
            <person name="Pitluck S."/>
            <person name="Liolios K."/>
            <person name="Pagani I."/>
            <person name="Ivanova N."/>
            <person name="Huntemann M."/>
            <person name="Mavromatis K."/>
            <person name="Mikhailova N."/>
            <person name="Pati A."/>
            <person name="Chen A."/>
            <person name="Palaniappan K."/>
            <person name="Land M."/>
            <person name="Brambilla E.M."/>
            <person name="Rohde M."/>
            <person name="Abt B."/>
            <person name="Verbarg S."/>
            <person name="Goker M."/>
            <person name="Bristow J."/>
            <person name="Eisen J.A."/>
            <person name="Markowitz V."/>
            <person name="Hugenholtz P."/>
            <person name="Kyrpides N.C."/>
            <person name="Klenk H.P."/>
            <person name="Woyke T."/>
        </authorList>
    </citation>
    <scope>NUCLEOTIDE SEQUENCE [LARGE SCALE GENOMIC DNA]</scope>
    <source>
        <strain evidence="4">ATCC 35100 / DSM 5205 / JP2</strain>
    </source>
</reference>